<comment type="caution">
    <text evidence="3">The sequence shown here is derived from an EMBL/GenBank/DDBJ whole genome shotgun (WGS) entry which is preliminary data.</text>
</comment>
<dbReference type="InterPro" id="IPR036188">
    <property type="entry name" value="FAD/NAD-bd_sf"/>
</dbReference>
<dbReference type="PANTHER" id="PTHR13847">
    <property type="entry name" value="SARCOSINE DEHYDROGENASE-RELATED"/>
    <property type="match status" value="1"/>
</dbReference>
<dbReference type="PANTHER" id="PTHR13847:SF289">
    <property type="entry name" value="GLYCINE OXIDASE"/>
    <property type="match status" value="1"/>
</dbReference>
<evidence type="ECO:0000313" key="3">
    <source>
        <dbReference type="EMBL" id="RTE53499.1"/>
    </source>
</evidence>
<dbReference type="OrthoDB" id="9794226at2"/>
<dbReference type="Gene3D" id="3.50.50.60">
    <property type="entry name" value="FAD/NAD(P)-binding domain"/>
    <property type="match status" value="2"/>
</dbReference>
<protein>
    <submittedName>
        <fullName evidence="3">FAD-dependent oxidoreductase</fullName>
    </submittedName>
</protein>
<sequence>MKKVVVIGGGISGLCSAYYLVKEGYSVTVLDQGDITTGASFINAGYLTPSHFIPLAAPGIITQGLKWMLNSSSPLYIKPRWDVDFFKWALLFKKSATKSNVQRSIPLLKELNLKSQFLFEEMLGSLDFAFHYEKKGVLMAYSTAKSEEEEHMMAERAAEEGLDVSCLSKAELKELQPVFSDYVKGAVHYKCDAHTTPNHFMGQMKTWLRSKGVTFELGQKVDGFAMKNNKIVAAKTEKAVFDADEFVLACGSWTSKLASLLNLNIPIQGGKGYSMDVYRPTGITIPAILLEAKVAVTPMENFSRFAGTMEFSGNNTIVERQRVEALAKAVKTYYKEVEINQEEKNKATSGLRPVSPDGLPFIGKTSKYDNLTIAAGHAMMGWSLGPITGKLVTQAIGKEKFAVDMGLLSPERFK</sequence>
<dbReference type="Proteomes" id="UP000267585">
    <property type="component" value="Unassembled WGS sequence"/>
</dbReference>
<evidence type="ECO:0000256" key="1">
    <source>
        <dbReference type="ARBA" id="ARBA00023002"/>
    </source>
</evidence>
<dbReference type="EMBL" id="RQPJ01000005">
    <property type="protein sequence ID" value="RTE53499.1"/>
    <property type="molecule type" value="Genomic_DNA"/>
</dbReference>
<dbReference type="GO" id="GO:0005737">
    <property type="term" value="C:cytoplasm"/>
    <property type="evidence" value="ECO:0007669"/>
    <property type="project" value="TreeGrafter"/>
</dbReference>
<dbReference type="AlphaFoldDB" id="A0A3S0CKN4"/>
<feature type="domain" description="FAD dependent oxidoreductase" evidence="2">
    <location>
        <begin position="3"/>
        <end position="394"/>
    </location>
</feature>
<proteinExistence type="predicted"/>
<dbReference type="SUPFAM" id="SSF51905">
    <property type="entry name" value="FAD/NAD(P)-binding domain"/>
    <property type="match status" value="1"/>
</dbReference>
<dbReference type="Gene3D" id="3.30.9.10">
    <property type="entry name" value="D-Amino Acid Oxidase, subunit A, domain 2"/>
    <property type="match status" value="1"/>
</dbReference>
<name>A0A3S0CKN4_9FLAO</name>
<dbReference type="Pfam" id="PF01266">
    <property type="entry name" value="DAO"/>
    <property type="match status" value="1"/>
</dbReference>
<dbReference type="RefSeq" id="WP_126162394.1">
    <property type="nucleotide sequence ID" value="NZ_RQPJ01000005.1"/>
</dbReference>
<organism evidence="3 4">
    <name type="scientific">Arenibacter aquaticus</name>
    <dbReference type="NCBI Taxonomy" id="2489054"/>
    <lineage>
        <taxon>Bacteria</taxon>
        <taxon>Pseudomonadati</taxon>
        <taxon>Bacteroidota</taxon>
        <taxon>Flavobacteriia</taxon>
        <taxon>Flavobacteriales</taxon>
        <taxon>Flavobacteriaceae</taxon>
        <taxon>Arenibacter</taxon>
    </lineage>
</organism>
<evidence type="ECO:0000313" key="4">
    <source>
        <dbReference type="Proteomes" id="UP000267585"/>
    </source>
</evidence>
<keyword evidence="1" id="KW-0560">Oxidoreductase</keyword>
<accession>A0A3S0CKN4</accession>
<reference evidence="3 4" key="1">
    <citation type="submission" date="2018-11" db="EMBL/GenBank/DDBJ databases">
        <title>Arenibacter aquaticus sp.nov., a marine bacterium isolated from surface seawater in the South China Sea.</title>
        <authorList>
            <person name="Guo J."/>
            <person name="Sun J."/>
        </authorList>
    </citation>
    <scope>NUCLEOTIDE SEQUENCE [LARGE SCALE GENOMIC DNA]</scope>
    <source>
        <strain evidence="3 4">GUO666</strain>
    </source>
</reference>
<evidence type="ECO:0000259" key="2">
    <source>
        <dbReference type="Pfam" id="PF01266"/>
    </source>
</evidence>
<dbReference type="GO" id="GO:0016491">
    <property type="term" value="F:oxidoreductase activity"/>
    <property type="evidence" value="ECO:0007669"/>
    <property type="project" value="UniProtKB-KW"/>
</dbReference>
<dbReference type="InterPro" id="IPR006076">
    <property type="entry name" value="FAD-dep_OxRdtase"/>
</dbReference>
<keyword evidence="4" id="KW-1185">Reference proteome</keyword>
<dbReference type="SUPFAM" id="SSF54373">
    <property type="entry name" value="FAD-linked reductases, C-terminal domain"/>
    <property type="match status" value="1"/>
</dbReference>
<gene>
    <name evidence="3" type="ORF">EHW67_10825</name>
</gene>